<name>A0ABQ8HP09_9ROSI</name>
<reference evidence="1 2" key="1">
    <citation type="submission" date="2021-02" db="EMBL/GenBank/DDBJ databases">
        <title>Plant Genome Project.</title>
        <authorList>
            <person name="Zhang R.-G."/>
        </authorList>
    </citation>
    <scope>NUCLEOTIDE SEQUENCE [LARGE SCALE GENOMIC DNA]</scope>
    <source>
        <tissue evidence="1">Leaves</tissue>
    </source>
</reference>
<protein>
    <submittedName>
        <fullName evidence="1">Uncharacterized protein</fullName>
    </submittedName>
</protein>
<dbReference type="EMBL" id="JAFEMO010000008">
    <property type="protein sequence ID" value="KAH7565992.1"/>
    <property type="molecule type" value="Genomic_DNA"/>
</dbReference>
<dbReference type="Proteomes" id="UP000827721">
    <property type="component" value="Unassembled WGS sequence"/>
</dbReference>
<proteinExistence type="predicted"/>
<evidence type="ECO:0000313" key="1">
    <source>
        <dbReference type="EMBL" id="KAH7565992.1"/>
    </source>
</evidence>
<evidence type="ECO:0000313" key="2">
    <source>
        <dbReference type="Proteomes" id="UP000827721"/>
    </source>
</evidence>
<gene>
    <name evidence="1" type="ORF">JRO89_XS08G0054700</name>
</gene>
<organism evidence="1 2">
    <name type="scientific">Xanthoceras sorbifolium</name>
    <dbReference type="NCBI Taxonomy" id="99658"/>
    <lineage>
        <taxon>Eukaryota</taxon>
        <taxon>Viridiplantae</taxon>
        <taxon>Streptophyta</taxon>
        <taxon>Embryophyta</taxon>
        <taxon>Tracheophyta</taxon>
        <taxon>Spermatophyta</taxon>
        <taxon>Magnoliopsida</taxon>
        <taxon>eudicotyledons</taxon>
        <taxon>Gunneridae</taxon>
        <taxon>Pentapetalae</taxon>
        <taxon>rosids</taxon>
        <taxon>malvids</taxon>
        <taxon>Sapindales</taxon>
        <taxon>Sapindaceae</taxon>
        <taxon>Xanthoceroideae</taxon>
        <taxon>Xanthoceras</taxon>
    </lineage>
</organism>
<sequence>MVPLRLGSSVLLRRLGSKGCCCAACAAPNTSFEGRDQKRDTIDPISLNDIDDSNEWVIGRVDDEGEGEDENVFSEDGLTWIEVARATGDGEPSYLVTKLNQNQLLHQGCHKLDQLTLKMMRVKKMSLKWKKSSVKWKKKLKRREKKSNRGPKRMMML</sequence>
<accession>A0ABQ8HP09</accession>
<keyword evidence="2" id="KW-1185">Reference proteome</keyword>
<comment type="caution">
    <text evidence="1">The sequence shown here is derived from an EMBL/GenBank/DDBJ whole genome shotgun (WGS) entry which is preliminary data.</text>
</comment>